<accession>A0A8H5CYH5</accession>
<dbReference type="InterPro" id="IPR046528">
    <property type="entry name" value="DUF6593"/>
</dbReference>
<dbReference type="Proteomes" id="UP000559027">
    <property type="component" value="Unassembled WGS sequence"/>
</dbReference>
<feature type="region of interest" description="Disordered" evidence="1">
    <location>
        <begin position="52"/>
        <end position="106"/>
    </location>
</feature>
<evidence type="ECO:0000313" key="3">
    <source>
        <dbReference type="EMBL" id="KAF5349674.1"/>
    </source>
</evidence>
<keyword evidence="4" id="KW-1185">Reference proteome</keyword>
<comment type="caution">
    <text evidence="3">The sequence shown here is derived from an EMBL/GenBank/DDBJ whole genome shotgun (WGS) entry which is preliminary data.</text>
</comment>
<dbReference type="OrthoDB" id="3360976at2759"/>
<protein>
    <recommendedName>
        <fullName evidence="2">DUF6593 domain-containing protein</fullName>
    </recommendedName>
</protein>
<evidence type="ECO:0000313" key="4">
    <source>
        <dbReference type="Proteomes" id="UP000559027"/>
    </source>
</evidence>
<feature type="compositionally biased region" description="Basic and acidic residues" evidence="1">
    <location>
        <begin position="70"/>
        <end position="91"/>
    </location>
</feature>
<gene>
    <name evidence="3" type="ORF">D9756_008870</name>
</gene>
<dbReference type="Pfam" id="PF20236">
    <property type="entry name" value="DUF6593"/>
    <property type="match status" value="1"/>
</dbReference>
<feature type="domain" description="DUF6593" evidence="2">
    <location>
        <begin position="118"/>
        <end position="233"/>
    </location>
</feature>
<organism evidence="3 4">
    <name type="scientific">Leucocoprinus leucothites</name>
    <dbReference type="NCBI Taxonomy" id="201217"/>
    <lineage>
        <taxon>Eukaryota</taxon>
        <taxon>Fungi</taxon>
        <taxon>Dikarya</taxon>
        <taxon>Basidiomycota</taxon>
        <taxon>Agaricomycotina</taxon>
        <taxon>Agaricomycetes</taxon>
        <taxon>Agaricomycetidae</taxon>
        <taxon>Agaricales</taxon>
        <taxon>Agaricineae</taxon>
        <taxon>Agaricaceae</taxon>
        <taxon>Leucocoprinus</taxon>
    </lineage>
</organism>
<dbReference type="EMBL" id="JAACJO010000016">
    <property type="protein sequence ID" value="KAF5349674.1"/>
    <property type="molecule type" value="Genomic_DNA"/>
</dbReference>
<reference evidence="3 4" key="1">
    <citation type="journal article" date="2020" name="ISME J.">
        <title>Uncovering the hidden diversity of litter-decomposition mechanisms in mushroom-forming fungi.</title>
        <authorList>
            <person name="Floudas D."/>
            <person name="Bentzer J."/>
            <person name="Ahren D."/>
            <person name="Johansson T."/>
            <person name="Persson P."/>
            <person name="Tunlid A."/>
        </authorList>
    </citation>
    <scope>NUCLEOTIDE SEQUENCE [LARGE SCALE GENOMIC DNA]</scope>
    <source>
        <strain evidence="3 4">CBS 146.42</strain>
    </source>
</reference>
<dbReference type="AlphaFoldDB" id="A0A8H5CYH5"/>
<name>A0A8H5CYH5_9AGAR</name>
<sequence length="252" mass="28472">MRLLMSSAHPRNCTYTNEAGQVLYKVDKPVTLEGTGTATIRKAVETVNGVWQGDASSSGTKLPARGKSPFVDHDSSDKWYEGNDDSDRRSLDQNFAGSDGEEESTSSLPALEGHFAFYAQVEFHNWHSSRFRFDGRELSVGDYFRKEGWSSYGRDRIFTASDGKEYRWQLGGSIIDMVRNDGSKTRVVEFKEFRHKIGPFKGRPASLEIDDSCIPILDEIILTFIYCEKLRNDRTYYATRRNSAGGALGLKY</sequence>
<proteinExistence type="predicted"/>
<evidence type="ECO:0000259" key="2">
    <source>
        <dbReference type="Pfam" id="PF20236"/>
    </source>
</evidence>
<evidence type="ECO:0000256" key="1">
    <source>
        <dbReference type="SAM" id="MobiDB-lite"/>
    </source>
</evidence>